<gene>
    <name evidence="1" type="ORF">DIZ80_00365</name>
</gene>
<keyword evidence="2" id="KW-1185">Reference proteome</keyword>
<protein>
    <submittedName>
        <fullName evidence="1">Uncharacterized protein</fullName>
    </submittedName>
</protein>
<dbReference type="AlphaFoldDB" id="A0A370DNL2"/>
<dbReference type="Proteomes" id="UP000254266">
    <property type="component" value="Unassembled WGS sequence"/>
</dbReference>
<dbReference type="EMBL" id="QFXC01000002">
    <property type="protein sequence ID" value="RDH85964.1"/>
    <property type="molecule type" value="Genomic_DNA"/>
</dbReference>
<accession>A0A370DNL2</accession>
<evidence type="ECO:0000313" key="2">
    <source>
        <dbReference type="Proteomes" id="UP000254266"/>
    </source>
</evidence>
<reference evidence="1 2" key="1">
    <citation type="journal article" date="2018" name="ISME J.">
        <title>Endosymbiont genomes yield clues of tubeworm success.</title>
        <authorList>
            <person name="Li Y."/>
            <person name="Liles M.R."/>
            <person name="Halanych K.M."/>
        </authorList>
    </citation>
    <scope>NUCLEOTIDE SEQUENCE [LARGE SCALE GENOMIC DNA]</scope>
    <source>
        <strain evidence="1">A1464</strain>
    </source>
</reference>
<organism evidence="1 2">
    <name type="scientific">endosymbiont of Galathealinum brachiosum</name>
    <dbReference type="NCBI Taxonomy" id="2200906"/>
    <lineage>
        <taxon>Bacteria</taxon>
        <taxon>Pseudomonadati</taxon>
        <taxon>Pseudomonadota</taxon>
        <taxon>Gammaproteobacteria</taxon>
        <taxon>sulfur-oxidizing symbionts</taxon>
    </lineage>
</organism>
<evidence type="ECO:0000313" key="1">
    <source>
        <dbReference type="EMBL" id="RDH85964.1"/>
    </source>
</evidence>
<sequence>MVKGELGSIEDRGVVVTLKQFKAYFSDVTTDYNNSFLPASTIEPGRVEMSRTRFLYRLRKGVYLVHGDALDEFIEQQLVRDDVGGDGSGEVKETGVCYEL</sequence>
<comment type="caution">
    <text evidence="1">The sequence shown here is derived from an EMBL/GenBank/DDBJ whole genome shotgun (WGS) entry which is preliminary data.</text>
</comment>
<name>A0A370DNL2_9GAMM</name>
<proteinExistence type="predicted"/>